<dbReference type="GO" id="GO:0015093">
    <property type="term" value="F:ferrous iron transmembrane transporter activity"/>
    <property type="evidence" value="ECO:0007669"/>
    <property type="project" value="TreeGrafter"/>
</dbReference>
<evidence type="ECO:0000256" key="4">
    <source>
        <dbReference type="ARBA" id="ARBA00022989"/>
    </source>
</evidence>
<keyword evidence="4 6" id="KW-1133">Transmembrane helix</keyword>
<accession>A0A644XND0</accession>
<feature type="transmembrane region" description="Helical" evidence="6">
    <location>
        <begin position="114"/>
        <end position="133"/>
    </location>
</feature>
<dbReference type="PANTHER" id="PTHR43840">
    <property type="entry name" value="MITOCHONDRIAL METAL TRANSPORTER 1-RELATED"/>
    <property type="match status" value="1"/>
</dbReference>
<dbReference type="Pfam" id="PF01545">
    <property type="entry name" value="Cation_efflux"/>
    <property type="match status" value="1"/>
</dbReference>
<evidence type="ECO:0000256" key="2">
    <source>
        <dbReference type="ARBA" id="ARBA00022448"/>
    </source>
</evidence>
<feature type="transmembrane region" description="Helical" evidence="6">
    <location>
        <begin position="153"/>
        <end position="171"/>
    </location>
</feature>
<comment type="caution">
    <text evidence="8">The sequence shown here is derived from an EMBL/GenBank/DDBJ whole genome shotgun (WGS) entry which is preliminary data.</text>
</comment>
<gene>
    <name evidence="8" type="ORF">SDC9_63892</name>
</gene>
<feature type="transmembrane region" description="Helical" evidence="6">
    <location>
        <begin position="183"/>
        <end position="201"/>
    </location>
</feature>
<dbReference type="SUPFAM" id="SSF161111">
    <property type="entry name" value="Cation efflux protein transmembrane domain-like"/>
    <property type="match status" value="1"/>
</dbReference>
<feature type="domain" description="Cation efflux protein transmembrane" evidence="7">
    <location>
        <begin position="13"/>
        <end position="197"/>
    </location>
</feature>
<evidence type="ECO:0000313" key="8">
    <source>
        <dbReference type="EMBL" id="MPM17497.1"/>
    </source>
</evidence>
<evidence type="ECO:0000256" key="6">
    <source>
        <dbReference type="SAM" id="Phobius"/>
    </source>
</evidence>
<evidence type="ECO:0000256" key="3">
    <source>
        <dbReference type="ARBA" id="ARBA00022692"/>
    </source>
</evidence>
<dbReference type="GO" id="GO:0005886">
    <property type="term" value="C:plasma membrane"/>
    <property type="evidence" value="ECO:0007669"/>
    <property type="project" value="TreeGrafter"/>
</dbReference>
<keyword evidence="2" id="KW-0813">Transport</keyword>
<evidence type="ECO:0000256" key="5">
    <source>
        <dbReference type="ARBA" id="ARBA00023136"/>
    </source>
</evidence>
<dbReference type="InterPro" id="IPR050291">
    <property type="entry name" value="CDF_Transporter"/>
</dbReference>
<dbReference type="InterPro" id="IPR027469">
    <property type="entry name" value="Cation_efflux_TMD_sf"/>
</dbReference>
<evidence type="ECO:0000259" key="7">
    <source>
        <dbReference type="Pfam" id="PF01545"/>
    </source>
</evidence>
<feature type="transmembrane region" description="Helical" evidence="6">
    <location>
        <begin position="44"/>
        <end position="62"/>
    </location>
</feature>
<dbReference type="GO" id="GO:0015086">
    <property type="term" value="F:cadmium ion transmembrane transporter activity"/>
    <property type="evidence" value="ECO:0007669"/>
    <property type="project" value="TreeGrafter"/>
</dbReference>
<keyword evidence="3 6" id="KW-0812">Transmembrane</keyword>
<dbReference type="GO" id="GO:0015341">
    <property type="term" value="F:zinc efflux antiporter activity"/>
    <property type="evidence" value="ECO:0007669"/>
    <property type="project" value="TreeGrafter"/>
</dbReference>
<dbReference type="InterPro" id="IPR058533">
    <property type="entry name" value="Cation_efflux_TM"/>
</dbReference>
<evidence type="ECO:0000256" key="1">
    <source>
        <dbReference type="ARBA" id="ARBA00004141"/>
    </source>
</evidence>
<name>A0A644XND0_9ZZZZ</name>
<keyword evidence="5 6" id="KW-0472">Membrane</keyword>
<dbReference type="AlphaFoldDB" id="A0A644XND0"/>
<dbReference type="EMBL" id="VSSQ01002807">
    <property type="protein sequence ID" value="MPM17497.1"/>
    <property type="molecule type" value="Genomic_DNA"/>
</dbReference>
<feature type="transmembrane region" description="Helical" evidence="6">
    <location>
        <begin position="12"/>
        <end position="32"/>
    </location>
</feature>
<organism evidence="8">
    <name type="scientific">bioreactor metagenome</name>
    <dbReference type="NCBI Taxonomy" id="1076179"/>
    <lineage>
        <taxon>unclassified sequences</taxon>
        <taxon>metagenomes</taxon>
        <taxon>ecological metagenomes</taxon>
    </lineage>
</organism>
<sequence>MQTKTREITTLRITTFVCLFFGILGVVASQLAQSRSLLLDGLYSLIQSLFILGSGYVVSLLFKSDDARFPFGFAAFEPFFLVMRSLTLLIMVLTIGSSAFLSLFSGGYVISVDIALPIAGLSFVVCAVVYAILKREAKILKSPVLKSESKAWLLDTLLSLASLLAMLVAYIASKYSLSALMRYIDPALTLAFLFCMIPLLGKDLIQYSKELLGAAPARSTQSALEKIAYKFVRRHDFLKAEVYASKQGRTLNVLMYVYLKEERPLLQLDAIRLEILKALYTYSSWCEADIIFTLDDRWVDYTVIPSLQHA</sequence>
<proteinExistence type="predicted"/>
<dbReference type="PANTHER" id="PTHR43840:SF15">
    <property type="entry name" value="MITOCHONDRIAL METAL TRANSPORTER 1-RELATED"/>
    <property type="match status" value="1"/>
</dbReference>
<comment type="subcellular location">
    <subcellularLocation>
        <location evidence="1">Membrane</location>
        <topology evidence="1">Multi-pass membrane protein</topology>
    </subcellularLocation>
</comment>
<reference evidence="8" key="1">
    <citation type="submission" date="2019-08" db="EMBL/GenBank/DDBJ databases">
        <authorList>
            <person name="Kucharzyk K."/>
            <person name="Murdoch R.W."/>
            <person name="Higgins S."/>
            <person name="Loffler F."/>
        </authorList>
    </citation>
    <scope>NUCLEOTIDE SEQUENCE</scope>
</reference>
<dbReference type="GO" id="GO:0006882">
    <property type="term" value="P:intracellular zinc ion homeostasis"/>
    <property type="evidence" value="ECO:0007669"/>
    <property type="project" value="TreeGrafter"/>
</dbReference>
<dbReference type="Gene3D" id="1.20.1510.10">
    <property type="entry name" value="Cation efflux protein transmembrane domain"/>
    <property type="match status" value="1"/>
</dbReference>
<protein>
    <recommendedName>
        <fullName evidence="7">Cation efflux protein transmembrane domain-containing protein</fullName>
    </recommendedName>
</protein>